<organism evidence="3 4">
    <name type="scientific">Metabacillus sediminis</name>
    <dbReference type="NCBI Taxonomy" id="3117746"/>
    <lineage>
        <taxon>Bacteria</taxon>
        <taxon>Bacillati</taxon>
        <taxon>Bacillota</taxon>
        <taxon>Bacilli</taxon>
        <taxon>Bacillales</taxon>
        <taxon>Bacillaceae</taxon>
        <taxon>Metabacillus</taxon>
    </lineage>
</organism>
<feature type="region of interest" description="Disordered" evidence="1">
    <location>
        <begin position="25"/>
        <end position="78"/>
    </location>
</feature>
<name>A0ABZ2NE85_9BACI</name>
<evidence type="ECO:0000256" key="2">
    <source>
        <dbReference type="SAM" id="Phobius"/>
    </source>
</evidence>
<feature type="transmembrane region" description="Helical" evidence="2">
    <location>
        <begin position="6"/>
        <end position="22"/>
    </location>
</feature>
<dbReference type="Proteomes" id="UP001377337">
    <property type="component" value="Chromosome"/>
</dbReference>
<keyword evidence="2" id="KW-1133">Transmembrane helix</keyword>
<keyword evidence="2" id="KW-0812">Transmembrane</keyword>
<dbReference type="RefSeq" id="WP_338777851.1">
    <property type="nucleotide sequence ID" value="NZ_CP147407.1"/>
</dbReference>
<keyword evidence="2" id="KW-0472">Membrane</keyword>
<keyword evidence="4" id="KW-1185">Reference proteome</keyword>
<evidence type="ECO:0000256" key="1">
    <source>
        <dbReference type="SAM" id="MobiDB-lite"/>
    </source>
</evidence>
<protein>
    <submittedName>
        <fullName evidence="3">Uncharacterized protein</fullName>
    </submittedName>
</protein>
<reference evidence="3 4" key="1">
    <citation type="submission" date="2024-02" db="EMBL/GenBank/DDBJ databases">
        <title>Seven novel Bacillus-like species.</title>
        <authorList>
            <person name="Liu G."/>
        </authorList>
    </citation>
    <scope>NUCLEOTIDE SEQUENCE [LARGE SCALE GENOMIC DNA]</scope>
    <source>
        <strain evidence="3 4">FJAT-52054</strain>
    </source>
</reference>
<feature type="compositionally biased region" description="Polar residues" evidence="1">
    <location>
        <begin position="25"/>
        <end position="47"/>
    </location>
</feature>
<sequence>MLGGLLIVVAVILLAIIIIANTKAMSRSKNRNDLPNSRQQDGSQPAEQNGKETNPAPAASPEPAPSESNNMNDHAYRKALSQFKNIECEEAAHDSKMDDDAYRKALQTLNKGKRQ</sequence>
<accession>A0ABZ2NE85</accession>
<evidence type="ECO:0000313" key="4">
    <source>
        <dbReference type="Proteomes" id="UP001377337"/>
    </source>
</evidence>
<proteinExistence type="predicted"/>
<gene>
    <name evidence="3" type="ORF">WCV65_16065</name>
</gene>
<dbReference type="EMBL" id="CP147407">
    <property type="protein sequence ID" value="WXB96063.1"/>
    <property type="molecule type" value="Genomic_DNA"/>
</dbReference>
<evidence type="ECO:0000313" key="3">
    <source>
        <dbReference type="EMBL" id="WXB96063.1"/>
    </source>
</evidence>